<dbReference type="PANTHER" id="PTHR11439:SF470">
    <property type="entry name" value="CYSTEINE-RICH RLK (RECEPTOR-LIKE PROTEIN KINASE) 8"/>
    <property type="match status" value="1"/>
</dbReference>
<accession>A0A5H2XLI4</accession>
<proteinExistence type="predicted"/>
<dbReference type="InterPro" id="IPR013103">
    <property type="entry name" value="RVT_2"/>
</dbReference>
<sequence>LRKSLYGLKQASKAWNAKFTGYLPAIGFVSSHSDPSLFVKHLGSDIVILLLYVDDIILTGSKVLWCKKFLIIQLEIFLLTRLKYAKDLLAKAGLSSCRSCPTPCKPHGQLLKSDGDALNDPTIYRSISYIFSELRGFTLSSRLGSRLSTRRSITGFVAFLGHNPISWQSKKQNSVSRSSTEAEYRALAHTAADLAWIRQVLLDLK</sequence>
<protein>
    <submittedName>
        <fullName evidence="2">KAR-UP oxidoreductase 1</fullName>
    </submittedName>
</protein>
<dbReference type="PANTHER" id="PTHR11439">
    <property type="entry name" value="GAG-POL-RELATED RETROTRANSPOSON"/>
    <property type="match status" value="1"/>
</dbReference>
<organism evidence="2">
    <name type="scientific">Prunus dulcis</name>
    <name type="common">Almond</name>
    <name type="synonym">Amygdalus dulcis</name>
    <dbReference type="NCBI Taxonomy" id="3755"/>
    <lineage>
        <taxon>Eukaryota</taxon>
        <taxon>Viridiplantae</taxon>
        <taxon>Streptophyta</taxon>
        <taxon>Embryophyta</taxon>
        <taxon>Tracheophyta</taxon>
        <taxon>Spermatophyta</taxon>
        <taxon>Magnoliopsida</taxon>
        <taxon>eudicotyledons</taxon>
        <taxon>Gunneridae</taxon>
        <taxon>Pentapetalae</taxon>
        <taxon>rosids</taxon>
        <taxon>fabids</taxon>
        <taxon>Rosales</taxon>
        <taxon>Rosaceae</taxon>
        <taxon>Amygdaloideae</taxon>
        <taxon>Amygdaleae</taxon>
        <taxon>Prunus</taxon>
    </lineage>
</organism>
<feature type="non-terminal residue" evidence="2">
    <location>
        <position position="1"/>
    </location>
</feature>
<dbReference type="EMBL" id="AP020534">
    <property type="protein sequence ID" value="BBN67819.1"/>
    <property type="molecule type" value="Genomic_DNA"/>
</dbReference>
<dbReference type="AlphaFoldDB" id="A0A5H2XLI4"/>
<dbReference type="CDD" id="cd09272">
    <property type="entry name" value="RNase_HI_RT_Ty1"/>
    <property type="match status" value="1"/>
</dbReference>
<reference evidence="2" key="1">
    <citation type="journal article" date="2019" name="Science">
        <title>Mutation of a bHLH transcription factor allowed almond domestication.</title>
        <authorList>
            <person name="Sanchez-Perez R."/>
            <person name="Pavan S."/>
            <person name="Mazzeo R."/>
            <person name="Moldovan C."/>
            <person name="Aiese Cigliano R."/>
            <person name="Del Cueto J."/>
            <person name="Ricciardi F."/>
            <person name="Lotti C."/>
            <person name="Ricciardi L."/>
            <person name="Dicenta F."/>
            <person name="Lopez-Marques R.L."/>
            <person name="Lindberg Moller B."/>
        </authorList>
    </citation>
    <scope>NUCLEOTIDE SEQUENCE</scope>
</reference>
<feature type="non-terminal residue" evidence="2">
    <location>
        <position position="205"/>
    </location>
</feature>
<gene>
    <name evidence="2" type="ORF">Prudu_197S000100</name>
</gene>
<evidence type="ECO:0000313" key="2">
    <source>
        <dbReference type="EMBL" id="BBN67819.1"/>
    </source>
</evidence>
<feature type="domain" description="Reverse transcriptase Ty1/copia-type" evidence="1">
    <location>
        <begin position="1"/>
        <end position="69"/>
    </location>
</feature>
<dbReference type="Pfam" id="PF07727">
    <property type="entry name" value="RVT_2"/>
    <property type="match status" value="1"/>
</dbReference>
<evidence type="ECO:0000259" key="1">
    <source>
        <dbReference type="Pfam" id="PF07727"/>
    </source>
</evidence>
<name>A0A5H2XLI4_PRUDU</name>